<accession>A0ABX8RSF4</accession>
<organism evidence="2 3">
    <name type="scientific">Nocardia iowensis</name>
    <dbReference type="NCBI Taxonomy" id="204891"/>
    <lineage>
        <taxon>Bacteria</taxon>
        <taxon>Bacillati</taxon>
        <taxon>Actinomycetota</taxon>
        <taxon>Actinomycetes</taxon>
        <taxon>Mycobacteriales</taxon>
        <taxon>Nocardiaceae</taxon>
        <taxon>Nocardia</taxon>
    </lineage>
</organism>
<dbReference type="InterPro" id="IPR057369">
    <property type="entry name" value="VG15"/>
</dbReference>
<feature type="region of interest" description="Disordered" evidence="1">
    <location>
        <begin position="130"/>
        <end position="184"/>
    </location>
</feature>
<evidence type="ECO:0008006" key="4">
    <source>
        <dbReference type="Google" id="ProtNLM"/>
    </source>
</evidence>
<dbReference type="Proteomes" id="UP000694257">
    <property type="component" value="Chromosome"/>
</dbReference>
<dbReference type="RefSeq" id="WP_218473964.1">
    <property type="nucleotide sequence ID" value="NZ_BAABJN010000005.1"/>
</dbReference>
<sequence length="310" mass="35069">MNLDEYAEQQRQIDVQTAATVYLMTRQYQSTDMSVLDWELLLRLLYPTIERARRQSAELARRFYDFQRAEHLPGASRHDVQLPGYSLDWFREDLEPERRKMSQEDAPGSAVDAVTLRTLKVVEGAGRRTIIDAVETDPGTDEIEPQSEKPEAPPRETEPEGSSAPESGVTPRPTERSRKRVPGWARVTTSAEPCGFCQMMVSRGPTYGSASNAGFHGTDELAIQLFGEGRDKEMRLMMRKWHTGCRCKVVPVFDRKNWPGREKYLAAKKLWGDTTDGKSGRDAVNAFRRAVEAGYQRLKKDGSEQLPDAA</sequence>
<evidence type="ECO:0000313" key="2">
    <source>
        <dbReference type="EMBL" id="QXN92572.1"/>
    </source>
</evidence>
<evidence type="ECO:0000313" key="3">
    <source>
        <dbReference type="Proteomes" id="UP000694257"/>
    </source>
</evidence>
<feature type="compositionally biased region" description="Basic and acidic residues" evidence="1">
    <location>
        <begin position="146"/>
        <end position="158"/>
    </location>
</feature>
<feature type="compositionally biased region" description="Acidic residues" evidence="1">
    <location>
        <begin position="134"/>
        <end position="145"/>
    </location>
</feature>
<dbReference type="Pfam" id="PF25310">
    <property type="entry name" value="VG15"/>
    <property type="match status" value="1"/>
</dbReference>
<evidence type="ECO:0000256" key="1">
    <source>
        <dbReference type="SAM" id="MobiDB-lite"/>
    </source>
</evidence>
<dbReference type="EMBL" id="CP078145">
    <property type="protein sequence ID" value="QXN92572.1"/>
    <property type="molecule type" value="Genomic_DNA"/>
</dbReference>
<protein>
    <recommendedName>
        <fullName evidence="4">Capsid maturation protease</fullName>
    </recommendedName>
</protein>
<proteinExistence type="predicted"/>
<keyword evidence="3" id="KW-1185">Reference proteome</keyword>
<name>A0ABX8RSF4_NOCIO</name>
<gene>
    <name evidence="2" type="ORF">KV110_05345</name>
</gene>
<reference evidence="2 3" key="1">
    <citation type="submission" date="2021-07" db="EMBL/GenBank/DDBJ databases">
        <title>Whole Genome Sequence of Nocardia Iowensis.</title>
        <authorList>
            <person name="Lamm A."/>
            <person name="Collins-Fairclough A.M."/>
            <person name="Bunk B."/>
            <person name="Sproer C."/>
        </authorList>
    </citation>
    <scope>NUCLEOTIDE SEQUENCE [LARGE SCALE GENOMIC DNA]</scope>
    <source>
        <strain evidence="2 3">NRRL 5646</strain>
    </source>
</reference>